<evidence type="ECO:0000313" key="1">
    <source>
        <dbReference type="EMBL" id="ESA15709.1"/>
    </source>
</evidence>
<accession>U9U5P2</accession>
<organism evidence="1">
    <name type="scientific">Rhizophagus irregularis (strain DAOM 181602 / DAOM 197198 / MUCL 43194)</name>
    <name type="common">Arbuscular mycorrhizal fungus</name>
    <name type="synonym">Glomus intraradices</name>
    <dbReference type="NCBI Taxonomy" id="747089"/>
    <lineage>
        <taxon>Eukaryota</taxon>
        <taxon>Fungi</taxon>
        <taxon>Fungi incertae sedis</taxon>
        <taxon>Mucoromycota</taxon>
        <taxon>Glomeromycotina</taxon>
        <taxon>Glomeromycetes</taxon>
        <taxon>Glomerales</taxon>
        <taxon>Glomeraceae</taxon>
        <taxon>Rhizophagus</taxon>
    </lineage>
</organism>
<gene>
    <name evidence="1" type="ORF">GLOINDRAFT_23579</name>
</gene>
<reference evidence="1" key="1">
    <citation type="submission" date="2013-07" db="EMBL/GenBank/DDBJ databases">
        <title>The genome of an arbuscular mycorrhizal fungus provides insights into the evolution of the oldest plant symbiosis.</title>
        <authorList>
            <consortium name="DOE Joint Genome Institute"/>
            <person name="Tisserant E."/>
            <person name="Malbreil M."/>
            <person name="Kuo A."/>
            <person name="Kohler A."/>
            <person name="Symeonidi A."/>
            <person name="Balestrini R."/>
            <person name="Charron P."/>
            <person name="Duensing N."/>
            <person name="Frei-dit-Frey N."/>
            <person name="Gianinazzi-Pearson V."/>
            <person name="Gilbert B."/>
            <person name="Handa Y."/>
            <person name="Hijri M."/>
            <person name="Kaul R."/>
            <person name="Kawaguchi M."/>
            <person name="Krajinski F."/>
            <person name="Lammers P."/>
            <person name="Lapierre D."/>
            <person name="Masclaux F.G."/>
            <person name="Murat C."/>
            <person name="Morin E."/>
            <person name="Ndikumana S."/>
            <person name="Pagni M."/>
            <person name="Petitpierre D."/>
            <person name="Requena N."/>
            <person name="Rosikiewicz P."/>
            <person name="Riley R."/>
            <person name="Saito K."/>
            <person name="San Clemente H."/>
            <person name="Shapiro H."/>
            <person name="van Tuinen D."/>
            <person name="Becard G."/>
            <person name="Bonfante P."/>
            <person name="Paszkowski U."/>
            <person name="Shachar-Hill Y."/>
            <person name="Young J.P."/>
            <person name="Sanders I.R."/>
            <person name="Henrissat B."/>
            <person name="Rensing S.A."/>
            <person name="Grigoriev I.V."/>
            <person name="Corradi N."/>
            <person name="Roux C."/>
            <person name="Martin F."/>
        </authorList>
    </citation>
    <scope>NUCLEOTIDE SEQUENCE</scope>
    <source>
        <strain evidence="1">DAOM 197198</strain>
    </source>
</reference>
<proteinExistence type="predicted"/>
<protein>
    <submittedName>
        <fullName evidence="1">Uncharacterized protein</fullName>
    </submittedName>
</protein>
<name>U9U5P2_RHIID</name>
<dbReference type="EMBL" id="KI281711">
    <property type="protein sequence ID" value="ESA15709.1"/>
    <property type="molecule type" value="Genomic_DNA"/>
</dbReference>
<dbReference type="AlphaFoldDB" id="U9U5P2"/>
<dbReference type="HOGENOM" id="CLU_2942913_0_0_1"/>
<sequence length="60" mass="6961">MQKGNAHVLLHKIVFAICVDLDLISELSIVNISDISRFYTKLIDRLVSPERRDPGLYMFR</sequence>